<dbReference type="PANTHER" id="PTHR31553:SF1">
    <property type="entry name" value="NF-KAPPA-B ESSENTIAL MODULATOR"/>
    <property type="match status" value="1"/>
</dbReference>
<evidence type="ECO:0000256" key="1">
    <source>
        <dbReference type="ARBA" id="ARBA00004496"/>
    </source>
</evidence>
<protein>
    <recommendedName>
        <fullName evidence="10">CCHC NOA-type domain-containing protein</fullName>
    </recommendedName>
</protein>
<dbReference type="Pfam" id="PF16516">
    <property type="entry name" value="CC2-LZ"/>
    <property type="match status" value="1"/>
</dbReference>
<evidence type="ECO:0000256" key="4">
    <source>
        <dbReference type="ARBA" id="ARBA00022771"/>
    </source>
</evidence>
<evidence type="ECO:0000256" key="3">
    <source>
        <dbReference type="ARBA" id="ARBA00022723"/>
    </source>
</evidence>
<evidence type="ECO:0000256" key="9">
    <source>
        <dbReference type="SAM" id="MobiDB-lite"/>
    </source>
</evidence>
<accession>A0A1S4FWB9</accession>
<dbReference type="Gene3D" id="1.20.5.990">
    <property type="entry name" value="Nemo cc2-lz domain - 1d5 darpin complex"/>
    <property type="match status" value="1"/>
</dbReference>
<dbReference type="GO" id="GO:0043122">
    <property type="term" value="P:regulation of canonical NF-kappaB signal transduction"/>
    <property type="evidence" value="ECO:0007669"/>
    <property type="project" value="TreeGrafter"/>
</dbReference>
<feature type="region of interest" description="Disordered" evidence="9">
    <location>
        <begin position="60"/>
        <end position="80"/>
    </location>
</feature>
<dbReference type="GO" id="GO:0070530">
    <property type="term" value="F:K63-linked polyubiquitin modification-dependent protein binding"/>
    <property type="evidence" value="ECO:0007669"/>
    <property type="project" value="InterPro"/>
</dbReference>
<gene>
    <name evidence="11" type="primary">5576410</name>
</gene>
<dbReference type="EnsemblMetazoa" id="AAEL012510-RA">
    <property type="protein sequence ID" value="AAEL012510-PA"/>
    <property type="gene ID" value="AAEL012510"/>
</dbReference>
<dbReference type="InterPro" id="IPR034735">
    <property type="entry name" value="NEMO_ZF"/>
</dbReference>
<feature type="region of interest" description="Disordered" evidence="9">
    <location>
        <begin position="414"/>
        <end position="458"/>
    </location>
</feature>
<dbReference type="PANTHER" id="PTHR31553">
    <property type="entry name" value="NF-KAPPA-B ESSENTIAL MODULATOR"/>
    <property type="match status" value="1"/>
</dbReference>
<dbReference type="InterPro" id="IPR032419">
    <property type="entry name" value="CC2-LZ_dom"/>
</dbReference>
<keyword evidence="6 8" id="KW-0175">Coiled coil</keyword>
<evidence type="ECO:0000313" key="12">
    <source>
        <dbReference type="Proteomes" id="UP000008820"/>
    </source>
</evidence>
<dbReference type="EnsemblMetazoa" id="AAEL012510-RB">
    <property type="protein sequence ID" value="AAEL012510-PB"/>
    <property type="gene ID" value="AAEL012510"/>
</dbReference>
<dbReference type="OrthoDB" id="6343844at2759"/>
<proteinExistence type="predicted"/>
<feature type="compositionally biased region" description="Low complexity" evidence="9">
    <location>
        <begin position="62"/>
        <end position="78"/>
    </location>
</feature>
<keyword evidence="3" id="KW-0479">Metal-binding</keyword>
<dbReference type="InParanoid" id="A0A1S4FWB9"/>
<keyword evidence="12" id="KW-1185">Reference proteome</keyword>
<reference evidence="11 12" key="1">
    <citation type="submission" date="2017-06" db="EMBL/GenBank/DDBJ databases">
        <title>Aedes aegypti genome working group (AGWG) sequencing and assembly.</title>
        <authorList>
            <consortium name="Aedes aegypti Genome Working Group (AGWG)"/>
            <person name="Matthews B.J."/>
        </authorList>
    </citation>
    <scope>NUCLEOTIDE SEQUENCE [LARGE SCALE GENOMIC DNA]</scope>
    <source>
        <strain evidence="11 12">LVP_AGWG</strain>
    </source>
</reference>
<evidence type="ECO:0000256" key="6">
    <source>
        <dbReference type="ARBA" id="ARBA00023054"/>
    </source>
</evidence>
<dbReference type="VEuPathDB" id="VectorBase:AAEL012510"/>
<dbReference type="FunCoup" id="A0A1S4FWB9">
    <property type="interactions" value="780"/>
</dbReference>
<dbReference type="AlphaFoldDB" id="A0A1S4FWB9"/>
<reference evidence="11" key="2">
    <citation type="submission" date="2021-02" db="UniProtKB">
        <authorList>
            <consortium name="EnsemblMetazoa"/>
        </authorList>
    </citation>
    <scope>IDENTIFICATION</scope>
    <source>
        <strain evidence="11">LVP_AGWG</strain>
    </source>
</reference>
<comment type="subcellular location">
    <subcellularLocation>
        <location evidence="1">Cytoplasm</location>
    </subcellularLocation>
</comment>
<evidence type="ECO:0000256" key="8">
    <source>
        <dbReference type="SAM" id="Coils"/>
    </source>
</evidence>
<feature type="domain" description="CCHC NOA-type" evidence="10">
    <location>
        <begin position="460"/>
        <end position="490"/>
    </location>
</feature>
<keyword evidence="2" id="KW-0963">Cytoplasm</keyword>
<keyword evidence="5" id="KW-0862">Zinc</keyword>
<dbReference type="GO" id="GO:0005634">
    <property type="term" value="C:nucleus"/>
    <property type="evidence" value="ECO:0007669"/>
    <property type="project" value="TreeGrafter"/>
</dbReference>
<dbReference type="GO" id="GO:0005737">
    <property type="term" value="C:cytoplasm"/>
    <property type="evidence" value="ECO:0007669"/>
    <property type="project" value="UniProtKB-SubCell"/>
</dbReference>
<dbReference type="Proteomes" id="UP000008820">
    <property type="component" value="Chromosome 2"/>
</dbReference>
<dbReference type="GO" id="GO:0008270">
    <property type="term" value="F:zinc ion binding"/>
    <property type="evidence" value="ECO:0007669"/>
    <property type="project" value="UniProtKB-KW"/>
</dbReference>
<name>A0A1S4FWB9_AEDAE</name>
<evidence type="ECO:0000256" key="5">
    <source>
        <dbReference type="ARBA" id="ARBA00022833"/>
    </source>
</evidence>
<evidence type="ECO:0000259" key="10">
    <source>
        <dbReference type="PROSITE" id="PS51801"/>
    </source>
</evidence>
<sequence>MSDDESFIVLGSTPTPSLEQYVSGNVQRQESLPGKTMATSAAQTISNNFSLIRGDESLKSLSPKSVQSVQGSPSGVASMNGSNPLAASVIMGETKSSLFQTFPSLMNSSMPLDEIQMLQHLMNEHGQMKENLQMANVAMRKNFTSIQKWQEEVKAKYAHQVRLNDEQNAIITQLKEDNDKLKQLVLAGETRVAEQDKRAAELKISLEKALDEVQNQSQAERAAAQAELDELKKALSEKESIVRNMAREIERLELEKQEFVLVKPNKPEAAEKEVQFITKEEHDRQIKVLQREMSVIVAKNLEFEDMKKVYIDELNCLRVNLTAAEEVFGKNRAQLDRQAREIETKDVSLAENIRELKTLAEQVDVLTAQLDIYKNDFEAERTARAELASEKDRVLTDLKLLQRRNQQLIEEVQNGRVAEERTTRAANESLDRREPTPPRASSSAEGATGGGGGAAREEQTYDRPVLYCPLCNQGYRDLVTLQHHVEDCVGIN</sequence>
<evidence type="ECO:0000256" key="2">
    <source>
        <dbReference type="ARBA" id="ARBA00022490"/>
    </source>
</evidence>
<feature type="compositionally biased region" description="Basic and acidic residues" evidence="9">
    <location>
        <begin position="417"/>
        <end position="436"/>
    </location>
</feature>
<evidence type="ECO:0000256" key="7">
    <source>
        <dbReference type="PROSITE-ProRule" id="PRU01142"/>
    </source>
</evidence>
<feature type="coiled-coil region" evidence="8">
    <location>
        <begin position="164"/>
        <end position="262"/>
    </location>
</feature>
<organism evidence="11 12">
    <name type="scientific">Aedes aegypti</name>
    <name type="common">Yellowfever mosquito</name>
    <name type="synonym">Culex aegypti</name>
    <dbReference type="NCBI Taxonomy" id="7159"/>
    <lineage>
        <taxon>Eukaryota</taxon>
        <taxon>Metazoa</taxon>
        <taxon>Ecdysozoa</taxon>
        <taxon>Arthropoda</taxon>
        <taxon>Hexapoda</taxon>
        <taxon>Insecta</taxon>
        <taxon>Pterygota</taxon>
        <taxon>Neoptera</taxon>
        <taxon>Endopterygota</taxon>
        <taxon>Diptera</taxon>
        <taxon>Nematocera</taxon>
        <taxon>Culicoidea</taxon>
        <taxon>Culicidae</taxon>
        <taxon>Culicinae</taxon>
        <taxon>Aedini</taxon>
        <taxon>Aedes</taxon>
        <taxon>Stegomyia</taxon>
    </lineage>
</organism>
<evidence type="ECO:0000313" key="11">
    <source>
        <dbReference type="EnsemblMetazoa" id="AAEL012510-PB"/>
    </source>
</evidence>
<dbReference type="PROSITE" id="PS51801">
    <property type="entry name" value="ZF_CCHC_NOA"/>
    <property type="match status" value="1"/>
</dbReference>
<dbReference type="InterPro" id="IPR051301">
    <property type="entry name" value="Optineurin/NFkB_EssMod"/>
</dbReference>
<keyword evidence="4 7" id="KW-0863">Zinc-finger</keyword>